<dbReference type="PANTHER" id="PTHR10127:SF886">
    <property type="entry name" value="ASTACIN-LIKE METALLOENDOPEPTIDASE"/>
    <property type="match status" value="1"/>
</dbReference>
<feature type="binding site" evidence="1">
    <location>
        <position position="193"/>
    </location>
    <ligand>
        <name>Zn(2+)</name>
        <dbReference type="ChEBI" id="CHEBI:29105"/>
        <note>catalytic</note>
    </ligand>
</feature>
<dbReference type="Pfam" id="PF01400">
    <property type="entry name" value="Astacin"/>
    <property type="match status" value="1"/>
</dbReference>
<feature type="binding site" evidence="1">
    <location>
        <position position="199"/>
    </location>
    <ligand>
        <name>Zn(2+)</name>
        <dbReference type="ChEBI" id="CHEBI:29105"/>
        <note>catalytic</note>
    </ligand>
</feature>
<keyword evidence="5" id="KW-1185">Reference proteome</keyword>
<name>E9G0F4_DAPPU</name>
<dbReference type="Proteomes" id="UP000000305">
    <property type="component" value="Unassembled WGS sequence"/>
</dbReference>
<dbReference type="FunCoup" id="E9G0F4">
    <property type="interactions" value="2"/>
</dbReference>
<dbReference type="PRINTS" id="PR00480">
    <property type="entry name" value="ASTACIN"/>
</dbReference>
<dbReference type="SUPFAM" id="SSF55486">
    <property type="entry name" value="Metalloproteases ('zincins'), catalytic domain"/>
    <property type="match status" value="1"/>
</dbReference>
<gene>
    <name evidence="4" type="ORF">DAPPUDRAFT_97051</name>
</gene>
<dbReference type="GO" id="GO:0006508">
    <property type="term" value="P:proteolysis"/>
    <property type="evidence" value="ECO:0007669"/>
    <property type="project" value="UniProtKB-KW"/>
</dbReference>
<keyword evidence="2" id="KW-0732">Signal</keyword>
<dbReference type="eggNOG" id="KOG3714">
    <property type="taxonomic scope" value="Eukaryota"/>
</dbReference>
<comment type="cofactor">
    <cofactor evidence="1 2">
        <name>Zn(2+)</name>
        <dbReference type="ChEBI" id="CHEBI:29105"/>
    </cofactor>
    <text evidence="1 2">Binds 1 zinc ion per subunit.</text>
</comment>
<keyword evidence="1 2" id="KW-0862">Zinc</keyword>
<proteinExistence type="predicted"/>
<protein>
    <recommendedName>
        <fullName evidence="2">Metalloendopeptidase</fullName>
        <ecNumber evidence="2">3.4.24.-</ecNumber>
    </recommendedName>
</protein>
<feature type="chain" id="PRO_5005128541" description="Metalloendopeptidase" evidence="2">
    <location>
        <begin position="30"/>
        <end position="257"/>
    </location>
</feature>
<comment type="caution">
    <text evidence="1">Lacks conserved residue(s) required for the propagation of feature annotation.</text>
</comment>
<organism evidence="4 5">
    <name type="scientific">Daphnia pulex</name>
    <name type="common">Water flea</name>
    <dbReference type="NCBI Taxonomy" id="6669"/>
    <lineage>
        <taxon>Eukaryota</taxon>
        <taxon>Metazoa</taxon>
        <taxon>Ecdysozoa</taxon>
        <taxon>Arthropoda</taxon>
        <taxon>Crustacea</taxon>
        <taxon>Branchiopoda</taxon>
        <taxon>Diplostraca</taxon>
        <taxon>Cladocera</taxon>
        <taxon>Anomopoda</taxon>
        <taxon>Daphniidae</taxon>
        <taxon>Daphnia</taxon>
    </lineage>
</organism>
<dbReference type="PhylomeDB" id="E9G0F4"/>
<dbReference type="GO" id="GO:0008270">
    <property type="term" value="F:zinc ion binding"/>
    <property type="evidence" value="ECO:0007669"/>
    <property type="project" value="UniProtKB-UniRule"/>
</dbReference>
<keyword evidence="1 2" id="KW-0479">Metal-binding</keyword>
<dbReference type="OrthoDB" id="291007at2759"/>
<dbReference type="GO" id="GO:0005615">
    <property type="term" value="C:extracellular space"/>
    <property type="evidence" value="ECO:0000318"/>
    <property type="project" value="GO_Central"/>
</dbReference>
<evidence type="ECO:0000313" key="4">
    <source>
        <dbReference type="EMBL" id="EFX86897.1"/>
    </source>
</evidence>
<dbReference type="Gene3D" id="3.40.390.10">
    <property type="entry name" value="Collagenase (Catalytic Domain)"/>
    <property type="match status" value="1"/>
</dbReference>
<reference evidence="4 5" key="1">
    <citation type="journal article" date="2011" name="Science">
        <title>The ecoresponsive genome of Daphnia pulex.</title>
        <authorList>
            <person name="Colbourne J.K."/>
            <person name="Pfrender M.E."/>
            <person name="Gilbert D."/>
            <person name="Thomas W.K."/>
            <person name="Tucker A."/>
            <person name="Oakley T.H."/>
            <person name="Tokishita S."/>
            <person name="Aerts A."/>
            <person name="Arnold G.J."/>
            <person name="Basu M.K."/>
            <person name="Bauer D.J."/>
            <person name="Caceres C.E."/>
            <person name="Carmel L."/>
            <person name="Casola C."/>
            <person name="Choi J.H."/>
            <person name="Detter J.C."/>
            <person name="Dong Q."/>
            <person name="Dusheyko S."/>
            <person name="Eads B.D."/>
            <person name="Frohlich T."/>
            <person name="Geiler-Samerotte K.A."/>
            <person name="Gerlach D."/>
            <person name="Hatcher P."/>
            <person name="Jogdeo S."/>
            <person name="Krijgsveld J."/>
            <person name="Kriventseva E.V."/>
            <person name="Kultz D."/>
            <person name="Laforsch C."/>
            <person name="Lindquist E."/>
            <person name="Lopez J."/>
            <person name="Manak J.R."/>
            <person name="Muller J."/>
            <person name="Pangilinan J."/>
            <person name="Patwardhan R.P."/>
            <person name="Pitluck S."/>
            <person name="Pritham E.J."/>
            <person name="Rechtsteiner A."/>
            <person name="Rho M."/>
            <person name="Rogozin I.B."/>
            <person name="Sakarya O."/>
            <person name="Salamov A."/>
            <person name="Schaack S."/>
            <person name="Shapiro H."/>
            <person name="Shiga Y."/>
            <person name="Skalitzky C."/>
            <person name="Smith Z."/>
            <person name="Souvorov A."/>
            <person name="Sung W."/>
            <person name="Tang Z."/>
            <person name="Tsuchiya D."/>
            <person name="Tu H."/>
            <person name="Vos H."/>
            <person name="Wang M."/>
            <person name="Wolf Y.I."/>
            <person name="Yamagata H."/>
            <person name="Yamada T."/>
            <person name="Ye Y."/>
            <person name="Shaw J.R."/>
            <person name="Andrews J."/>
            <person name="Crease T.J."/>
            <person name="Tang H."/>
            <person name="Lucas S.M."/>
            <person name="Robertson H.M."/>
            <person name="Bork P."/>
            <person name="Koonin E.V."/>
            <person name="Zdobnov E.M."/>
            <person name="Grigoriev I.V."/>
            <person name="Lynch M."/>
            <person name="Boore J.L."/>
        </authorList>
    </citation>
    <scope>NUCLEOTIDE SEQUENCE [LARGE SCALE GENOMIC DNA]</scope>
</reference>
<dbReference type="EMBL" id="GL732528">
    <property type="protein sequence ID" value="EFX86897.1"/>
    <property type="molecule type" value="Genomic_DNA"/>
</dbReference>
<feature type="active site" evidence="1">
    <location>
        <position position="190"/>
    </location>
</feature>
<dbReference type="InterPro" id="IPR001506">
    <property type="entry name" value="Peptidase_M12A"/>
</dbReference>
<keyword evidence="1 2" id="KW-0482">Metalloprotease</keyword>
<dbReference type="InParanoid" id="E9G0F4"/>
<keyword evidence="1 2" id="KW-0378">Hydrolase</keyword>
<dbReference type="PANTHER" id="PTHR10127">
    <property type="entry name" value="DISCOIDIN, CUB, EGF, LAMININ , AND ZINC METALLOPROTEASE DOMAIN CONTAINING"/>
    <property type="match status" value="1"/>
</dbReference>
<dbReference type="CDD" id="cd04280">
    <property type="entry name" value="ZnMc_astacin_like"/>
    <property type="match status" value="1"/>
</dbReference>
<feature type="signal peptide" evidence="2">
    <location>
        <begin position="1"/>
        <end position="29"/>
    </location>
</feature>
<sequence>MSLLDQLLLKVLALSVLLIISTRFESVAAKPVPKNNVSYDDENDDFDIGKPLTEEEFDSGISIKEGEDESENVIPWGRRSAEQFDCDVNTQTGRKNFLSSRERWPDAKIPYEISATYTPEQREIIAFGMKAFHNKTCIRFVRRTTEENYIRIKKTGKGCWSDIGMTSLKQTVSLDDRCILSGAPGVVIHELMHVLGFQHEHQRPDRDKYVSINIDNVDPRSVMHYPANAFAKDTSTPVIIPLKGKPAIGNRRNFSPV</sequence>
<evidence type="ECO:0000256" key="2">
    <source>
        <dbReference type="RuleBase" id="RU361183"/>
    </source>
</evidence>
<feature type="domain" description="Peptidase M12A" evidence="3">
    <location>
        <begin position="96"/>
        <end position="257"/>
    </location>
</feature>
<dbReference type="HOGENOM" id="CLU_017286_2_1_1"/>
<evidence type="ECO:0000259" key="3">
    <source>
        <dbReference type="PROSITE" id="PS51864"/>
    </source>
</evidence>
<dbReference type="GO" id="GO:0004222">
    <property type="term" value="F:metalloendopeptidase activity"/>
    <property type="evidence" value="ECO:0000318"/>
    <property type="project" value="GO_Central"/>
</dbReference>
<accession>E9G0F4</accession>
<dbReference type="InterPro" id="IPR006026">
    <property type="entry name" value="Peptidase_Metallo"/>
</dbReference>
<dbReference type="InterPro" id="IPR024079">
    <property type="entry name" value="MetalloPept_cat_dom_sf"/>
</dbReference>
<dbReference type="EC" id="3.4.24.-" evidence="2"/>
<dbReference type="SMART" id="SM00235">
    <property type="entry name" value="ZnMc"/>
    <property type="match status" value="1"/>
</dbReference>
<dbReference type="PROSITE" id="PS51864">
    <property type="entry name" value="ASTACIN"/>
    <property type="match status" value="1"/>
</dbReference>
<keyword evidence="1 2" id="KW-0645">Protease</keyword>
<evidence type="ECO:0000313" key="5">
    <source>
        <dbReference type="Proteomes" id="UP000000305"/>
    </source>
</evidence>
<dbReference type="AlphaFoldDB" id="E9G0F4"/>
<feature type="binding site" evidence="1">
    <location>
        <position position="189"/>
    </location>
    <ligand>
        <name>Zn(2+)</name>
        <dbReference type="ChEBI" id="CHEBI:29105"/>
        <note>catalytic</note>
    </ligand>
</feature>
<dbReference type="KEGG" id="dpx:DAPPUDRAFT_97051"/>
<dbReference type="InterPro" id="IPR034035">
    <property type="entry name" value="Astacin-like_dom"/>
</dbReference>
<evidence type="ECO:0000256" key="1">
    <source>
        <dbReference type="PROSITE-ProRule" id="PRU01211"/>
    </source>
</evidence>